<dbReference type="InterPro" id="IPR019437">
    <property type="entry name" value="TPP1/Est3"/>
</dbReference>
<evidence type="ECO:0000256" key="4">
    <source>
        <dbReference type="ARBA" id="ARBA00022895"/>
    </source>
</evidence>
<dbReference type="GO" id="GO:0000781">
    <property type="term" value="C:chromosome, telomeric region"/>
    <property type="evidence" value="ECO:0007669"/>
    <property type="project" value="UniProtKB-SubCell"/>
</dbReference>
<reference evidence="10 11" key="1">
    <citation type="journal article" date="2019" name="BMC Genomics">
        <title>Chromosome level assembly and comparative genome analysis confirm lager-brewing yeasts originated from a single hybridization.</title>
        <authorList>
            <person name="Salazar A.N."/>
            <person name="Gorter de Vries A.R."/>
            <person name="van den Broek M."/>
            <person name="Brouwers N."/>
            <person name="de la Torre Cortes P."/>
            <person name="Kuijpers N.G.A."/>
            <person name="Daran J.G."/>
            <person name="Abeel T."/>
        </authorList>
    </citation>
    <scope>NUCLEOTIDE SEQUENCE [LARGE SCALE GENOMIC DNA]</scope>
    <source>
        <strain evidence="10 11">CBS 1483</strain>
    </source>
</reference>
<keyword evidence="3" id="KW-0158">Chromosome</keyword>
<comment type="function">
    <text evidence="8">Component of the telomerase complex involved in telomere replication. Stimulates RNA/DNA heteroduplex unwinding which favors the telomere replication by the telomerase.</text>
</comment>
<evidence type="ECO:0000256" key="6">
    <source>
        <dbReference type="ARBA" id="ARBA00023777"/>
    </source>
</evidence>
<dbReference type="OrthoDB" id="4069148at2759"/>
<keyword evidence="11" id="KW-1185">Reference proteome</keyword>
<evidence type="ECO:0000256" key="8">
    <source>
        <dbReference type="ARBA" id="ARBA00024878"/>
    </source>
</evidence>
<organism evidence="10 11">
    <name type="scientific">Saccharomyces pastorianus</name>
    <name type="common">Lager yeast</name>
    <name type="synonym">Saccharomyces cerevisiae x Saccharomyces eubayanus</name>
    <dbReference type="NCBI Taxonomy" id="27292"/>
    <lineage>
        <taxon>Eukaryota</taxon>
        <taxon>Fungi</taxon>
        <taxon>Dikarya</taxon>
        <taxon>Ascomycota</taxon>
        <taxon>Saccharomycotina</taxon>
        <taxon>Saccharomycetes</taxon>
        <taxon>Saccharomycetales</taxon>
        <taxon>Saccharomycetaceae</taxon>
        <taxon>Saccharomyces</taxon>
    </lineage>
</organism>
<keyword evidence="4" id="KW-0779">Telomere</keyword>
<feature type="domain" description="Shelterin complex subunit TPP1/Est3" evidence="9">
    <location>
        <begin position="18"/>
        <end position="93"/>
    </location>
</feature>
<accession>A0A6C1E900</accession>
<comment type="subcellular location">
    <subcellularLocation>
        <location evidence="2">Chromosome</location>
        <location evidence="2">Telomere</location>
    </subcellularLocation>
    <subcellularLocation>
        <location evidence="1">Nucleus</location>
    </subcellularLocation>
</comment>
<evidence type="ECO:0000256" key="2">
    <source>
        <dbReference type="ARBA" id="ARBA00004574"/>
    </source>
</evidence>
<dbReference type="Gene3D" id="2.40.50.960">
    <property type="match status" value="1"/>
</dbReference>
<dbReference type="Pfam" id="PF10341">
    <property type="entry name" value="TPP1"/>
    <property type="match status" value="1"/>
</dbReference>
<dbReference type="GO" id="GO:0007004">
    <property type="term" value="P:telomere maintenance via telomerase"/>
    <property type="evidence" value="ECO:0007669"/>
    <property type="project" value="InterPro"/>
</dbReference>
<evidence type="ECO:0000313" key="11">
    <source>
        <dbReference type="Proteomes" id="UP000501346"/>
    </source>
</evidence>
<name>A0A6C1E900_SACPS</name>
<evidence type="ECO:0000256" key="5">
    <source>
        <dbReference type="ARBA" id="ARBA00023242"/>
    </source>
</evidence>
<comment type="similarity">
    <text evidence="6">Belongs to the EST3 family.</text>
</comment>
<dbReference type="GO" id="GO:0005697">
    <property type="term" value="C:telomerase holoenzyme complex"/>
    <property type="evidence" value="ECO:0007669"/>
    <property type="project" value="InterPro"/>
</dbReference>
<evidence type="ECO:0000256" key="1">
    <source>
        <dbReference type="ARBA" id="ARBA00004123"/>
    </source>
</evidence>
<dbReference type="GO" id="GO:0042162">
    <property type="term" value="F:telomeric DNA binding"/>
    <property type="evidence" value="ECO:0007669"/>
    <property type="project" value="InterPro"/>
</dbReference>
<evidence type="ECO:0000259" key="9">
    <source>
        <dbReference type="Pfam" id="PF10341"/>
    </source>
</evidence>
<sequence>MPRVVLESNSGQVDSIFLQPWIKPLIDDNSDHHHHQLPSDHVIPALAQQDLALPHMCPQILTNPYHFARITRFYNVCDYRVYASIRDSAHQILS</sequence>
<proteinExistence type="inferred from homology"/>
<dbReference type="Proteomes" id="UP000501346">
    <property type="component" value="Chromosome SeIX"/>
</dbReference>
<dbReference type="EMBL" id="CP049006">
    <property type="protein sequence ID" value="QID85876.1"/>
    <property type="molecule type" value="Genomic_DNA"/>
</dbReference>
<keyword evidence="5" id="KW-0539">Nucleus</keyword>
<evidence type="ECO:0000313" key="10">
    <source>
        <dbReference type="EMBL" id="QID85876.1"/>
    </source>
</evidence>
<evidence type="ECO:0000256" key="3">
    <source>
        <dbReference type="ARBA" id="ARBA00022454"/>
    </source>
</evidence>
<gene>
    <name evidence="10" type="primary">EST3_2</name>
    <name evidence="10" type="ORF">GRS66_008470</name>
</gene>
<dbReference type="AlphaFoldDB" id="A0A6C1E900"/>
<protein>
    <recommendedName>
        <fullName evidence="7">Telomere replication protein EST3</fullName>
    </recommendedName>
</protein>
<evidence type="ECO:0000256" key="7">
    <source>
        <dbReference type="ARBA" id="ARBA00023906"/>
    </source>
</evidence>